<dbReference type="Pfam" id="PF00583">
    <property type="entry name" value="Acetyltransf_1"/>
    <property type="match status" value="1"/>
</dbReference>
<evidence type="ECO:0000313" key="2">
    <source>
        <dbReference type="EMBL" id="OEJ29944.1"/>
    </source>
</evidence>
<comment type="caution">
    <text evidence="2">The sequence shown here is derived from an EMBL/GenBank/DDBJ whole genome shotgun (WGS) entry which is preliminary data.</text>
</comment>
<dbReference type="OrthoDB" id="5516749at2"/>
<proteinExistence type="predicted"/>
<dbReference type="SUPFAM" id="SSF55729">
    <property type="entry name" value="Acyl-CoA N-acyltransferases (Nat)"/>
    <property type="match status" value="1"/>
</dbReference>
<gene>
    <name evidence="2" type="ORF">AS594_35250</name>
</gene>
<evidence type="ECO:0000259" key="1">
    <source>
        <dbReference type="PROSITE" id="PS51186"/>
    </source>
</evidence>
<dbReference type="PROSITE" id="PS51186">
    <property type="entry name" value="GNAT"/>
    <property type="match status" value="1"/>
</dbReference>
<dbReference type="AlphaFoldDB" id="A0A1E5PKS2"/>
<keyword evidence="3" id="KW-1185">Reference proteome</keyword>
<dbReference type="EMBL" id="MEHJ01000001">
    <property type="protein sequence ID" value="OEJ29944.1"/>
    <property type="molecule type" value="Genomic_DNA"/>
</dbReference>
<dbReference type="InterPro" id="IPR016181">
    <property type="entry name" value="Acyl_CoA_acyltransferase"/>
</dbReference>
<reference evidence="2 3" key="1">
    <citation type="submission" date="2016-08" db="EMBL/GenBank/DDBJ databases">
        <title>Complete genome sequence of Streptomyces agglomeratus strain 6-3-2, a novel anti-MRSA actinomycete isolated from Wuli of Tebit, China.</title>
        <authorList>
            <person name="Chen X."/>
        </authorList>
    </citation>
    <scope>NUCLEOTIDE SEQUENCE [LARGE SCALE GENOMIC DNA]</scope>
    <source>
        <strain evidence="2 3">6-3-2</strain>
    </source>
</reference>
<accession>A0A1E5PKS2</accession>
<evidence type="ECO:0000313" key="3">
    <source>
        <dbReference type="Proteomes" id="UP000095759"/>
    </source>
</evidence>
<organism evidence="2 3">
    <name type="scientific">Streptomyces agglomeratus</name>
    <dbReference type="NCBI Taxonomy" id="285458"/>
    <lineage>
        <taxon>Bacteria</taxon>
        <taxon>Bacillati</taxon>
        <taxon>Actinomycetota</taxon>
        <taxon>Actinomycetes</taxon>
        <taxon>Kitasatosporales</taxon>
        <taxon>Streptomycetaceae</taxon>
        <taxon>Streptomyces</taxon>
    </lineage>
</organism>
<dbReference type="InterPro" id="IPR000182">
    <property type="entry name" value="GNAT_dom"/>
</dbReference>
<dbReference type="CDD" id="cd04301">
    <property type="entry name" value="NAT_SF"/>
    <property type="match status" value="1"/>
</dbReference>
<feature type="domain" description="N-acetyltransferase" evidence="1">
    <location>
        <begin position="22"/>
        <end position="173"/>
    </location>
</feature>
<dbReference type="GO" id="GO:0016747">
    <property type="term" value="F:acyltransferase activity, transferring groups other than amino-acyl groups"/>
    <property type="evidence" value="ECO:0007669"/>
    <property type="project" value="InterPro"/>
</dbReference>
<protein>
    <submittedName>
        <fullName evidence="2">GNAT family N-acetyltransferase</fullName>
    </submittedName>
</protein>
<keyword evidence="2" id="KW-0808">Transferase</keyword>
<name>A0A1E5PKS2_9ACTN</name>
<sequence length="173" mass="18855">MNATAPHPAAATTVLSHAETQTLTRPATLDDFDAVNALHERCSLQTRFARYQAARRALRLAEFHHLTRPDSSLTWVTYPEDDPHQLVATTNLVRTTEACAAELGIMIEDAWQSRGLGTSLVQYARRQARAFGCSSMVVMTGSDNVRMLKIMRTLGAAPPAIHSSTVDLAVPVG</sequence>
<dbReference type="Gene3D" id="3.40.630.30">
    <property type="match status" value="1"/>
</dbReference>
<dbReference type="Proteomes" id="UP000095759">
    <property type="component" value="Unassembled WGS sequence"/>
</dbReference>